<sequence>MMPLIGWIFAITFGVLDSGTSLILNMWILVAGVQNLRTGQRLNPPELIHFVIAVVNIALQGLLVSHCLLFICLPSLLFVKEFYVPAIMITLTLMYLTYWLTAWLCVYYCLTICNINHPFFVWSRKNIPTYLPYLLPFLAAGCFLISFPTIWTTSVTITLQPPVNGTRDPIFIRGTFVFQPFYIQSASFIGCCVPFLLILVSIVTTVSSLSRHVCKMRHKDSGLPRSKDQAHINAMRTMCRFLGFSISFYINEISFFSKSPSSEDPYLVVSWLIFMLFPTAEPLIIITGNPKLRKHFTGRSLWFQRKL</sequence>
<evidence type="ECO:0000256" key="12">
    <source>
        <dbReference type="RuleBase" id="RU004424"/>
    </source>
</evidence>
<evidence type="ECO:0000256" key="10">
    <source>
        <dbReference type="ARBA" id="ARBA00023224"/>
    </source>
</evidence>
<keyword evidence="6 13" id="KW-1133">Transmembrane helix</keyword>
<evidence type="ECO:0000256" key="5">
    <source>
        <dbReference type="ARBA" id="ARBA00022692"/>
    </source>
</evidence>
<evidence type="ECO:0000313" key="14">
    <source>
        <dbReference type="EMBL" id="KAG8550185.1"/>
    </source>
</evidence>
<organism evidence="14 15">
    <name type="scientific">Engystomops pustulosus</name>
    <name type="common">Tungara frog</name>
    <name type="synonym">Physalaemus pustulosus</name>
    <dbReference type="NCBI Taxonomy" id="76066"/>
    <lineage>
        <taxon>Eukaryota</taxon>
        <taxon>Metazoa</taxon>
        <taxon>Chordata</taxon>
        <taxon>Craniata</taxon>
        <taxon>Vertebrata</taxon>
        <taxon>Euteleostomi</taxon>
        <taxon>Amphibia</taxon>
        <taxon>Batrachia</taxon>
        <taxon>Anura</taxon>
        <taxon>Neobatrachia</taxon>
        <taxon>Hyloidea</taxon>
        <taxon>Leptodactylidae</taxon>
        <taxon>Leiuperinae</taxon>
        <taxon>Engystomops</taxon>
    </lineage>
</organism>
<comment type="subcellular location">
    <subcellularLocation>
        <location evidence="1 12">Membrane</location>
        <topology evidence="1 12">Multi-pass membrane protein</topology>
    </subcellularLocation>
</comment>
<feature type="transmembrane region" description="Helical" evidence="13">
    <location>
        <begin position="50"/>
        <end position="76"/>
    </location>
</feature>
<accession>A0AAV6ZSB9</accession>
<dbReference type="EMBL" id="WNYA01000075">
    <property type="protein sequence ID" value="KAG8550185.1"/>
    <property type="molecule type" value="Genomic_DNA"/>
</dbReference>
<evidence type="ECO:0000313" key="15">
    <source>
        <dbReference type="Proteomes" id="UP000824782"/>
    </source>
</evidence>
<dbReference type="Proteomes" id="UP000824782">
    <property type="component" value="Unassembled WGS sequence"/>
</dbReference>
<comment type="caution">
    <text evidence="14">The sequence shown here is derived from an EMBL/GenBank/DDBJ whole genome shotgun (WGS) entry which is preliminary data.</text>
</comment>
<evidence type="ECO:0000256" key="1">
    <source>
        <dbReference type="ARBA" id="ARBA00004141"/>
    </source>
</evidence>
<name>A0AAV6ZSB9_ENGPU</name>
<evidence type="ECO:0000256" key="3">
    <source>
        <dbReference type="ARBA" id="ARBA00022480"/>
    </source>
</evidence>
<keyword evidence="15" id="KW-1185">Reference proteome</keyword>
<evidence type="ECO:0000256" key="2">
    <source>
        <dbReference type="ARBA" id="ARBA00007376"/>
    </source>
</evidence>
<dbReference type="GO" id="GO:0016020">
    <property type="term" value="C:membrane"/>
    <property type="evidence" value="ECO:0007669"/>
    <property type="project" value="UniProtKB-SubCell"/>
</dbReference>
<keyword evidence="3 12" id="KW-0919">Taste</keyword>
<keyword evidence="8 12" id="KW-0472">Membrane</keyword>
<dbReference type="PANTHER" id="PTHR11394">
    <property type="entry name" value="TASTE RECEPTOR TYPE 2"/>
    <property type="match status" value="1"/>
</dbReference>
<dbReference type="GO" id="GO:0004930">
    <property type="term" value="F:G protein-coupled receptor activity"/>
    <property type="evidence" value="ECO:0007669"/>
    <property type="project" value="UniProtKB-KW"/>
</dbReference>
<feature type="transmembrane region" description="Helical" evidence="13">
    <location>
        <begin position="181"/>
        <end position="209"/>
    </location>
</feature>
<feature type="transmembrane region" description="Helical" evidence="13">
    <location>
        <begin position="230"/>
        <end position="250"/>
    </location>
</feature>
<keyword evidence="10 12" id="KW-0807">Transducer</keyword>
<evidence type="ECO:0000256" key="8">
    <source>
        <dbReference type="ARBA" id="ARBA00023136"/>
    </source>
</evidence>
<dbReference type="GO" id="GO:0033038">
    <property type="term" value="F:bitter taste receptor activity"/>
    <property type="evidence" value="ECO:0007669"/>
    <property type="project" value="InterPro"/>
</dbReference>
<keyword evidence="4 12" id="KW-0716">Sensory transduction</keyword>
<feature type="transmembrane region" description="Helical" evidence="13">
    <location>
        <begin position="82"/>
        <end position="110"/>
    </location>
</feature>
<feature type="transmembrane region" description="Helical" evidence="13">
    <location>
        <begin position="130"/>
        <end position="151"/>
    </location>
</feature>
<reference evidence="14" key="1">
    <citation type="thesis" date="2020" institute="ProQuest LLC" country="789 East Eisenhower Parkway, Ann Arbor, MI, USA">
        <title>Comparative Genomics and Chromosome Evolution.</title>
        <authorList>
            <person name="Mudd A.B."/>
        </authorList>
    </citation>
    <scope>NUCLEOTIDE SEQUENCE</scope>
    <source>
        <strain evidence="14">237g6f4</strain>
        <tissue evidence="14">Blood</tissue>
    </source>
</reference>
<feature type="transmembrane region" description="Helical" evidence="13">
    <location>
        <begin position="6"/>
        <end position="30"/>
    </location>
</feature>
<keyword evidence="5 12" id="KW-0812">Transmembrane</keyword>
<dbReference type="Pfam" id="PF05296">
    <property type="entry name" value="TAS2R"/>
    <property type="match status" value="1"/>
</dbReference>
<evidence type="ECO:0000256" key="7">
    <source>
        <dbReference type="ARBA" id="ARBA00023040"/>
    </source>
</evidence>
<dbReference type="InterPro" id="IPR007960">
    <property type="entry name" value="TAS2R"/>
</dbReference>
<dbReference type="SUPFAM" id="SSF81321">
    <property type="entry name" value="Family A G protein-coupled receptor-like"/>
    <property type="match status" value="1"/>
</dbReference>
<evidence type="ECO:0000256" key="13">
    <source>
        <dbReference type="SAM" id="Phobius"/>
    </source>
</evidence>
<evidence type="ECO:0000256" key="11">
    <source>
        <dbReference type="RuleBase" id="RU004423"/>
    </source>
</evidence>
<evidence type="ECO:0000256" key="6">
    <source>
        <dbReference type="ARBA" id="ARBA00022989"/>
    </source>
</evidence>
<keyword evidence="9 12" id="KW-0675">Receptor</keyword>
<dbReference type="AlphaFoldDB" id="A0AAV6ZSB9"/>
<keyword evidence="7 12" id="KW-0297">G-protein coupled receptor</keyword>
<dbReference type="PANTHER" id="PTHR11394:SF47">
    <property type="entry name" value="TASTE RECEPTOR TYPE 2 MEMBER 40"/>
    <property type="match status" value="1"/>
</dbReference>
<gene>
    <name evidence="14" type="ORF">GDO81_027792</name>
</gene>
<evidence type="ECO:0000256" key="4">
    <source>
        <dbReference type="ARBA" id="ARBA00022606"/>
    </source>
</evidence>
<proteinExistence type="inferred from homology"/>
<dbReference type="Gene3D" id="1.20.1070.10">
    <property type="entry name" value="Rhodopsin 7-helix transmembrane proteins"/>
    <property type="match status" value="1"/>
</dbReference>
<protein>
    <recommendedName>
        <fullName evidence="12">Taste receptor type 2</fullName>
    </recommendedName>
</protein>
<feature type="transmembrane region" description="Helical" evidence="13">
    <location>
        <begin position="266"/>
        <end position="286"/>
    </location>
</feature>
<comment type="similarity">
    <text evidence="2 11">Belongs to the G-protein coupled receptor T2R family.</text>
</comment>
<evidence type="ECO:0000256" key="9">
    <source>
        <dbReference type="ARBA" id="ARBA00023170"/>
    </source>
</evidence>